<dbReference type="Pfam" id="PF20681">
    <property type="entry name" value="DUF6818"/>
    <property type="match status" value="1"/>
</dbReference>
<keyword evidence="4" id="KW-1185">Reference proteome</keyword>
<evidence type="ECO:0000256" key="1">
    <source>
        <dbReference type="SAM" id="MobiDB-lite"/>
    </source>
</evidence>
<protein>
    <recommendedName>
        <fullName evidence="2">DUF6818 domain-containing protein</fullName>
    </recommendedName>
</protein>
<dbReference type="AlphaFoldDB" id="G4ZVR5"/>
<dbReference type="STRING" id="1094619.G4ZVR5"/>
<dbReference type="Proteomes" id="UP000002640">
    <property type="component" value="Unassembled WGS sequence"/>
</dbReference>
<dbReference type="InterPro" id="IPR049203">
    <property type="entry name" value="DUF6818"/>
</dbReference>
<feature type="region of interest" description="Disordered" evidence="1">
    <location>
        <begin position="321"/>
        <end position="411"/>
    </location>
</feature>
<feature type="region of interest" description="Disordered" evidence="1">
    <location>
        <begin position="61"/>
        <end position="273"/>
    </location>
</feature>
<feature type="domain" description="DUF6818" evidence="2">
    <location>
        <begin position="1"/>
        <end position="81"/>
    </location>
</feature>
<dbReference type="RefSeq" id="XP_009531862.1">
    <property type="nucleotide sequence ID" value="XM_009533567.1"/>
</dbReference>
<dbReference type="GeneID" id="20638060"/>
<gene>
    <name evidence="3" type="ORF">PHYSODRAFT_250540</name>
</gene>
<accession>G4ZVR5</accession>
<dbReference type="KEGG" id="psoj:PHYSODRAFT_250540"/>
<reference evidence="3 4" key="1">
    <citation type="journal article" date="2006" name="Science">
        <title>Phytophthora genome sequences uncover evolutionary origins and mechanisms of pathogenesis.</title>
        <authorList>
            <person name="Tyler B.M."/>
            <person name="Tripathy S."/>
            <person name="Zhang X."/>
            <person name="Dehal P."/>
            <person name="Jiang R.H."/>
            <person name="Aerts A."/>
            <person name="Arredondo F.D."/>
            <person name="Baxter L."/>
            <person name="Bensasson D."/>
            <person name="Beynon J.L."/>
            <person name="Chapman J."/>
            <person name="Damasceno C.M."/>
            <person name="Dorrance A.E."/>
            <person name="Dou D."/>
            <person name="Dickerman A.W."/>
            <person name="Dubchak I.L."/>
            <person name="Garbelotto M."/>
            <person name="Gijzen M."/>
            <person name="Gordon S.G."/>
            <person name="Govers F."/>
            <person name="Grunwald N.J."/>
            <person name="Huang W."/>
            <person name="Ivors K.L."/>
            <person name="Jones R.W."/>
            <person name="Kamoun S."/>
            <person name="Krampis K."/>
            <person name="Lamour K.H."/>
            <person name="Lee M.K."/>
            <person name="McDonald W.H."/>
            <person name="Medina M."/>
            <person name="Meijer H.J."/>
            <person name="Nordberg E.K."/>
            <person name="Maclean D.J."/>
            <person name="Ospina-Giraldo M.D."/>
            <person name="Morris P.F."/>
            <person name="Phuntumart V."/>
            <person name="Putnam N.H."/>
            <person name="Rash S."/>
            <person name="Rose J.K."/>
            <person name="Sakihama Y."/>
            <person name="Salamov A.A."/>
            <person name="Savidor A."/>
            <person name="Scheuring C.F."/>
            <person name="Smith B.M."/>
            <person name="Sobral B.W."/>
            <person name="Terry A."/>
            <person name="Torto-Alalibo T.A."/>
            <person name="Win J."/>
            <person name="Xu Z."/>
            <person name="Zhang H."/>
            <person name="Grigoriev I.V."/>
            <person name="Rokhsar D.S."/>
            <person name="Boore J.L."/>
        </authorList>
    </citation>
    <scope>NUCLEOTIDE SEQUENCE [LARGE SCALE GENOMIC DNA]</scope>
    <source>
        <strain evidence="3 4">P6497</strain>
    </source>
</reference>
<feature type="compositionally biased region" description="Acidic residues" evidence="1">
    <location>
        <begin position="126"/>
        <end position="140"/>
    </location>
</feature>
<proteinExistence type="predicted"/>
<dbReference type="PANTHER" id="PTHR34409">
    <property type="entry name" value="SET DOMAIN-CONTAINING PROTEIN"/>
    <property type="match status" value="1"/>
</dbReference>
<dbReference type="EMBL" id="JH159157">
    <property type="protein sequence ID" value="EGZ11529.1"/>
    <property type="molecule type" value="Genomic_DNA"/>
</dbReference>
<dbReference type="PANTHER" id="PTHR34409:SF1">
    <property type="entry name" value="MYB-LIKE DOMAIN-CONTAINING PROTEIN"/>
    <property type="match status" value="1"/>
</dbReference>
<sequence>MWMALAAEYNDSRDPAWRERDFDSLRRKFRKLYGKANPTGNQGDRLTLKQRAILMAHETQYEIEKKGGAHTSHDGRDNGEDDENLMDEVNVALFADEVGKPFTVKPNSVSTKGGGDSNRARIDKQQEDDEEEVAEEDDESVSSVNSVNDEKSSEEANGARSDRSAASATTIDARSTPKALARPTPVTPRAVGRPKRDCQPLASVASPDGPTLTRNPDRAASDAAEAEKHKRLHNTSDRLGGRDLRVLRDNFEVMGGRDPGAKAKSPPSESSVTAMYAASKRNQAKKHMDSIDKELKEAEAADAAMGSEMKDLLLFFREDADRRAESEGERRREERDKRRAEDKRERDERERVRREEAALVEARRQQDREDAKQHLEAEEKKEEAARAERREEEAERRRQFQARLEQHRAEARQRHEQMMLLISTIHKNK</sequence>
<dbReference type="InParanoid" id="G4ZVR5"/>
<evidence type="ECO:0000313" key="4">
    <source>
        <dbReference type="Proteomes" id="UP000002640"/>
    </source>
</evidence>
<evidence type="ECO:0000313" key="3">
    <source>
        <dbReference type="EMBL" id="EGZ11529.1"/>
    </source>
</evidence>
<name>G4ZVR5_PHYSP</name>
<evidence type="ECO:0000259" key="2">
    <source>
        <dbReference type="Pfam" id="PF20681"/>
    </source>
</evidence>
<organism evidence="3 4">
    <name type="scientific">Phytophthora sojae (strain P6497)</name>
    <name type="common">Soybean stem and root rot agent</name>
    <name type="synonym">Phytophthora megasperma f. sp. glycines</name>
    <dbReference type="NCBI Taxonomy" id="1094619"/>
    <lineage>
        <taxon>Eukaryota</taxon>
        <taxon>Sar</taxon>
        <taxon>Stramenopiles</taxon>
        <taxon>Oomycota</taxon>
        <taxon>Peronosporomycetes</taxon>
        <taxon>Peronosporales</taxon>
        <taxon>Peronosporaceae</taxon>
        <taxon>Phytophthora</taxon>
    </lineage>
</organism>
<feature type="compositionally biased region" description="Low complexity" evidence="1">
    <location>
        <begin position="164"/>
        <end position="176"/>
    </location>
</feature>
<feature type="compositionally biased region" description="Basic and acidic residues" evidence="1">
    <location>
        <begin position="215"/>
        <end position="251"/>
    </location>
</feature>
<feature type="compositionally biased region" description="Basic and acidic residues" evidence="1">
    <location>
        <begin position="61"/>
        <end position="78"/>
    </location>
</feature>
<dbReference type="OMA" id="ILMAHET"/>